<dbReference type="GO" id="GO:0004776">
    <property type="term" value="F:succinate-CoA ligase (GDP-forming) activity"/>
    <property type="evidence" value="ECO:0007669"/>
    <property type="project" value="RHEA"/>
</dbReference>
<feature type="binding site" evidence="10">
    <location>
        <position position="99"/>
    </location>
    <ligand>
        <name>ATP</name>
        <dbReference type="ChEBI" id="CHEBI:30616"/>
    </ligand>
</feature>
<feature type="binding site" evidence="10">
    <location>
        <position position="107"/>
    </location>
    <ligand>
        <name>ATP</name>
        <dbReference type="ChEBI" id="CHEBI:30616"/>
    </ligand>
</feature>
<dbReference type="SUPFAM" id="SSF52210">
    <property type="entry name" value="Succinyl-CoA synthetase domains"/>
    <property type="match status" value="1"/>
</dbReference>
<evidence type="ECO:0000313" key="12">
    <source>
        <dbReference type="EMBL" id="PPI86883.1"/>
    </source>
</evidence>
<dbReference type="Gene3D" id="3.40.50.261">
    <property type="entry name" value="Succinyl-CoA synthetase domains"/>
    <property type="match status" value="1"/>
</dbReference>
<keyword evidence="3 10" id="KW-0436">Ligase</keyword>
<dbReference type="GO" id="GO:0005524">
    <property type="term" value="F:ATP binding"/>
    <property type="evidence" value="ECO:0007669"/>
    <property type="project" value="UniProtKB-UniRule"/>
</dbReference>
<dbReference type="GO" id="GO:0000287">
    <property type="term" value="F:magnesium ion binding"/>
    <property type="evidence" value="ECO:0007669"/>
    <property type="project" value="UniProtKB-UniRule"/>
</dbReference>
<evidence type="ECO:0000256" key="5">
    <source>
        <dbReference type="ARBA" id="ARBA00022741"/>
    </source>
</evidence>
<evidence type="ECO:0000256" key="3">
    <source>
        <dbReference type="ARBA" id="ARBA00022598"/>
    </source>
</evidence>
<dbReference type="GO" id="GO:0006099">
    <property type="term" value="P:tricarboxylic acid cycle"/>
    <property type="evidence" value="ECO:0007669"/>
    <property type="project" value="UniProtKB-UniRule"/>
</dbReference>
<dbReference type="PROSITE" id="PS01217">
    <property type="entry name" value="SUCCINYL_COA_LIG_3"/>
    <property type="match status" value="1"/>
</dbReference>
<name>A0A2P5SX46_9GAMM</name>
<keyword evidence="2 10" id="KW-0816">Tricarboxylic acid cycle</keyword>
<proteinExistence type="inferred from homology"/>
<comment type="cofactor">
    <cofactor evidence="10">
        <name>Mg(2+)</name>
        <dbReference type="ChEBI" id="CHEBI:18420"/>
    </cofactor>
    <text evidence="10">Binds 1 Mg(2+) ion per subunit.</text>
</comment>
<feature type="binding site" evidence="10">
    <location>
        <position position="213"/>
    </location>
    <ligand>
        <name>Mg(2+)</name>
        <dbReference type="ChEBI" id="CHEBI:18420"/>
    </ligand>
</feature>
<evidence type="ECO:0000256" key="4">
    <source>
        <dbReference type="ARBA" id="ARBA00022723"/>
    </source>
</evidence>
<evidence type="ECO:0000256" key="9">
    <source>
        <dbReference type="ARBA" id="ARBA00052891"/>
    </source>
</evidence>
<dbReference type="InterPro" id="IPR017866">
    <property type="entry name" value="Succ-CoA_synthase_bsu_CS"/>
</dbReference>
<dbReference type="SUPFAM" id="SSF56059">
    <property type="entry name" value="Glutathione synthetase ATP-binding domain-like"/>
    <property type="match status" value="1"/>
</dbReference>
<dbReference type="UniPathway" id="UPA00223">
    <property type="reaction ID" value="UER00999"/>
</dbReference>
<dbReference type="GO" id="GO:0006104">
    <property type="term" value="P:succinyl-CoA metabolic process"/>
    <property type="evidence" value="ECO:0007669"/>
    <property type="project" value="TreeGrafter"/>
</dbReference>
<dbReference type="AlphaFoldDB" id="A0A2P5SX46"/>
<dbReference type="NCBIfam" id="TIGR01016">
    <property type="entry name" value="sucCoAbeta"/>
    <property type="match status" value="1"/>
</dbReference>
<evidence type="ECO:0000256" key="7">
    <source>
        <dbReference type="ARBA" id="ARBA00022842"/>
    </source>
</evidence>
<comment type="caution">
    <text evidence="12">The sequence shown here is derived from an EMBL/GenBank/DDBJ whole genome shotgun (WGS) entry which is preliminary data.</text>
</comment>
<dbReference type="PIRSF" id="PIRSF001554">
    <property type="entry name" value="SucCS_beta"/>
    <property type="match status" value="1"/>
</dbReference>
<accession>A0A2P5SX46</accession>
<keyword evidence="13" id="KW-1185">Reference proteome</keyword>
<evidence type="ECO:0000256" key="1">
    <source>
        <dbReference type="ARBA" id="ARBA00009182"/>
    </source>
</evidence>
<dbReference type="HAMAP" id="MF_00558">
    <property type="entry name" value="Succ_CoA_beta"/>
    <property type="match status" value="1"/>
</dbReference>
<dbReference type="GO" id="GO:0042709">
    <property type="term" value="C:succinate-CoA ligase complex"/>
    <property type="evidence" value="ECO:0007669"/>
    <property type="project" value="TreeGrafter"/>
</dbReference>
<dbReference type="Gene3D" id="3.30.470.20">
    <property type="entry name" value="ATP-grasp fold, B domain"/>
    <property type="match status" value="1"/>
</dbReference>
<dbReference type="Gene3D" id="3.30.1490.20">
    <property type="entry name" value="ATP-grasp fold, A domain"/>
    <property type="match status" value="1"/>
</dbReference>
<dbReference type="InterPro" id="IPR005811">
    <property type="entry name" value="SUCC_ACL_C"/>
</dbReference>
<keyword evidence="4 10" id="KW-0479">Metal-binding</keyword>
<dbReference type="RefSeq" id="WP_136130045.1">
    <property type="nucleotide sequence ID" value="NZ_PDKU01000001.1"/>
</dbReference>
<dbReference type="Pfam" id="PF08442">
    <property type="entry name" value="ATP-grasp_2"/>
    <property type="match status" value="1"/>
</dbReference>
<evidence type="ECO:0000256" key="10">
    <source>
        <dbReference type="HAMAP-Rule" id="MF_00558"/>
    </source>
</evidence>
<dbReference type="Proteomes" id="UP000296144">
    <property type="component" value="Unassembled WGS sequence"/>
</dbReference>
<feature type="binding site" evidence="10">
    <location>
        <begin position="53"/>
        <end position="55"/>
    </location>
    <ligand>
        <name>ATP</name>
        <dbReference type="ChEBI" id="CHEBI:30616"/>
    </ligand>
</feature>
<dbReference type="InterPro" id="IPR011761">
    <property type="entry name" value="ATP-grasp"/>
</dbReference>
<comment type="function">
    <text evidence="10">Succinyl-CoA synthetase functions in the citric acid cycle (TCA), coupling the hydrolysis of succinyl-CoA to the synthesis of either ATP or GTP and thus represents the only step of substrate-level phosphorylation in the TCA. The beta subunit provides nucleotide specificity of the enzyme and binds the substrate succinate, while the binding sites for coenzyme A and phosphate are found in the alpha subunit.</text>
</comment>
<dbReference type="GO" id="GO:0004775">
    <property type="term" value="F:succinate-CoA ligase (ADP-forming) activity"/>
    <property type="evidence" value="ECO:0007669"/>
    <property type="project" value="UniProtKB-UniRule"/>
</dbReference>
<dbReference type="InterPro" id="IPR016102">
    <property type="entry name" value="Succinyl-CoA_synth-like"/>
</dbReference>
<keyword evidence="6 10" id="KW-0067">ATP-binding</keyword>
<feature type="binding site" evidence="10">
    <location>
        <position position="264"/>
    </location>
    <ligand>
        <name>substrate</name>
        <note>ligand shared with subunit alpha</note>
    </ligand>
</feature>
<comment type="catalytic activity">
    <reaction evidence="8">
        <text>succinate + ATP + CoA = succinyl-CoA + ADP + phosphate</text>
        <dbReference type="Rhea" id="RHEA:17661"/>
        <dbReference type="ChEBI" id="CHEBI:30031"/>
        <dbReference type="ChEBI" id="CHEBI:30616"/>
        <dbReference type="ChEBI" id="CHEBI:43474"/>
        <dbReference type="ChEBI" id="CHEBI:57287"/>
        <dbReference type="ChEBI" id="CHEBI:57292"/>
        <dbReference type="ChEBI" id="CHEBI:456216"/>
        <dbReference type="EC" id="6.2.1.5"/>
    </reaction>
    <physiologicalReaction direction="right-to-left" evidence="8">
        <dbReference type="Rhea" id="RHEA:17663"/>
    </physiologicalReaction>
</comment>
<dbReference type="FunFam" id="3.30.470.20:FF:000002">
    <property type="entry name" value="Succinate--CoA ligase [ADP-forming] subunit beta"/>
    <property type="match status" value="1"/>
</dbReference>
<feature type="binding site" evidence="10">
    <location>
        <position position="46"/>
    </location>
    <ligand>
        <name>ATP</name>
        <dbReference type="ChEBI" id="CHEBI:30616"/>
    </ligand>
</feature>
<evidence type="ECO:0000313" key="13">
    <source>
        <dbReference type="Proteomes" id="UP000296144"/>
    </source>
</evidence>
<evidence type="ECO:0000256" key="6">
    <source>
        <dbReference type="ARBA" id="ARBA00022840"/>
    </source>
</evidence>
<feature type="binding site" evidence="10">
    <location>
        <begin position="321"/>
        <end position="323"/>
    </location>
    <ligand>
        <name>substrate</name>
        <note>ligand shared with subunit alpha</note>
    </ligand>
</feature>
<dbReference type="FunFam" id="3.30.1490.20:FF:000002">
    <property type="entry name" value="Succinate--CoA ligase [ADP-forming] subunit beta"/>
    <property type="match status" value="1"/>
</dbReference>
<dbReference type="InterPro" id="IPR005809">
    <property type="entry name" value="Succ_CoA_ligase-like_bsu"/>
</dbReference>
<comment type="similarity">
    <text evidence="1 10">Belongs to the succinate/malate CoA ligase beta subunit family.</text>
</comment>
<comment type="subunit">
    <text evidence="10">Heterotetramer of two alpha and two beta subunits.</text>
</comment>
<evidence type="ECO:0000259" key="11">
    <source>
        <dbReference type="PROSITE" id="PS50975"/>
    </source>
</evidence>
<dbReference type="InterPro" id="IPR013815">
    <property type="entry name" value="ATP_grasp_subdomain_1"/>
</dbReference>
<dbReference type="PANTHER" id="PTHR11815:SF10">
    <property type="entry name" value="SUCCINATE--COA LIGASE [GDP-FORMING] SUBUNIT BETA, MITOCHONDRIAL"/>
    <property type="match status" value="1"/>
</dbReference>
<dbReference type="OrthoDB" id="9802602at2"/>
<feature type="domain" description="ATP-grasp" evidence="11">
    <location>
        <begin position="9"/>
        <end position="229"/>
    </location>
</feature>
<feature type="binding site" evidence="10">
    <location>
        <position position="102"/>
    </location>
    <ligand>
        <name>ATP</name>
        <dbReference type="ChEBI" id="CHEBI:30616"/>
    </ligand>
</feature>
<sequence>MNLHEYQSKQLLTQYGIPVPKGYICTNISQIEEVCCKMNTNSWVVKCQVHAGGRGKAGGVKIVKNKQETRNFFKKWYGKYLITEQTNSCGQLVNKFLIEENTDINKELYLSAIIDSETHRISFIGSNMGGTEIEHKVKKTPNMVHKITLDPSVGQQEYQGRELAFKLGLSGKEIMQFTEIFVNLSIMFTELDLKLIEINPLVIDKKGNLICLDSKLSIDSNALFRHPELSKMYDYSQEDERESQAIKFELNYVSLQGNIGCIVNGAGLAMATMDIIKYYGGQPANFLDVGGNVTELRVIEAFKIIISDTNIKSILVNIFGGIVRCDLIADSIISAINTLNITLPIIVRLEGNNAELGKQYLLDSGLNIIILHDLVEAVKYAVNVATENK</sequence>
<dbReference type="Pfam" id="PF00549">
    <property type="entry name" value="Ligase_CoA"/>
    <property type="match status" value="1"/>
</dbReference>
<dbReference type="PANTHER" id="PTHR11815">
    <property type="entry name" value="SUCCINYL-COA SYNTHETASE BETA CHAIN"/>
    <property type="match status" value="1"/>
</dbReference>
<keyword evidence="7 10" id="KW-0460">Magnesium</keyword>
<feature type="binding site" evidence="10">
    <location>
        <position position="199"/>
    </location>
    <ligand>
        <name>Mg(2+)</name>
        <dbReference type="ChEBI" id="CHEBI:18420"/>
    </ligand>
</feature>
<dbReference type="InterPro" id="IPR013650">
    <property type="entry name" value="ATP-grasp_succ-CoA_synth-type"/>
</dbReference>
<organism evidence="12 13">
    <name type="scientific">Candidatus Pantoea edessiphila</name>
    <dbReference type="NCBI Taxonomy" id="2044610"/>
    <lineage>
        <taxon>Bacteria</taxon>
        <taxon>Pseudomonadati</taxon>
        <taxon>Pseudomonadota</taxon>
        <taxon>Gammaproteobacteria</taxon>
        <taxon>Enterobacterales</taxon>
        <taxon>Erwiniaceae</taxon>
        <taxon>Pantoea</taxon>
    </lineage>
</organism>
<comment type="pathway">
    <text evidence="10">Carbohydrate metabolism; tricarboxylic acid cycle; succinate from succinyl-CoA (ligase route): step 1/1.</text>
</comment>
<dbReference type="PROSITE" id="PS50975">
    <property type="entry name" value="ATP_GRASP"/>
    <property type="match status" value="1"/>
</dbReference>
<evidence type="ECO:0000256" key="8">
    <source>
        <dbReference type="ARBA" id="ARBA00050563"/>
    </source>
</evidence>
<protein>
    <recommendedName>
        <fullName evidence="10">Succinate--CoA ligase [ADP-forming] subunit beta</fullName>
        <ecNumber evidence="10">6.2.1.5</ecNumber>
    </recommendedName>
    <alternativeName>
        <fullName evidence="10">Succinyl-CoA synthetase subunit beta</fullName>
        <shortName evidence="10">SCS-beta</shortName>
    </alternativeName>
</protein>
<dbReference type="GO" id="GO:0005829">
    <property type="term" value="C:cytosol"/>
    <property type="evidence" value="ECO:0007669"/>
    <property type="project" value="TreeGrafter"/>
</dbReference>
<evidence type="ECO:0000256" key="2">
    <source>
        <dbReference type="ARBA" id="ARBA00022532"/>
    </source>
</evidence>
<dbReference type="EC" id="6.2.1.5" evidence="10"/>
<dbReference type="FunFam" id="3.40.50.261:FF:000001">
    <property type="entry name" value="Succinate--CoA ligase [ADP-forming] subunit beta"/>
    <property type="match status" value="1"/>
</dbReference>
<gene>
    <name evidence="10" type="primary">sucC</name>
    <name evidence="12" type="ORF">CRV10_01350</name>
</gene>
<reference evidence="12 13" key="1">
    <citation type="journal article" date="2018" name="Genome Biol. Evol.">
        <title>Cladogenesis and Genomic Streamlining in Extracellular Endosymbionts of Tropical Stink Bugs.</title>
        <authorList>
            <person name="Otero-Bravo A."/>
            <person name="Goffredi S."/>
            <person name="Sabree Z.L."/>
        </authorList>
    </citation>
    <scope>NUCLEOTIDE SEQUENCE [LARGE SCALE GENOMIC DNA]</scope>
    <source>
        <strain evidence="12 13">SoEL</strain>
    </source>
</reference>
<comment type="catalytic activity">
    <reaction evidence="9">
        <text>GTP + succinate + CoA = succinyl-CoA + GDP + phosphate</text>
        <dbReference type="Rhea" id="RHEA:22120"/>
        <dbReference type="ChEBI" id="CHEBI:30031"/>
        <dbReference type="ChEBI" id="CHEBI:37565"/>
        <dbReference type="ChEBI" id="CHEBI:43474"/>
        <dbReference type="ChEBI" id="CHEBI:57287"/>
        <dbReference type="ChEBI" id="CHEBI:57292"/>
        <dbReference type="ChEBI" id="CHEBI:58189"/>
    </reaction>
    <physiologicalReaction direction="right-to-left" evidence="9">
        <dbReference type="Rhea" id="RHEA:22122"/>
    </physiologicalReaction>
</comment>
<dbReference type="NCBIfam" id="NF001913">
    <property type="entry name" value="PRK00696.1"/>
    <property type="match status" value="1"/>
</dbReference>
<keyword evidence="5 10" id="KW-0547">Nucleotide-binding</keyword>
<dbReference type="EMBL" id="PDKU01000001">
    <property type="protein sequence ID" value="PPI86883.1"/>
    <property type="molecule type" value="Genomic_DNA"/>
</dbReference>